<sequence length="85" mass="8881">MNGPVAVRSLPLPVPLGGKSEVRLVLETVNNQTRGGLGISLYYRLGPCEVHRPTKKGVALPVEALPDLVAAEATARALGLLGGER</sequence>
<dbReference type="Proteomes" id="UP000250358">
    <property type="component" value="Unassembled WGS sequence"/>
</dbReference>
<dbReference type="EMBL" id="UAQM01000048">
    <property type="protein sequence ID" value="SPU46618.1"/>
    <property type="molecule type" value="Genomic_DNA"/>
</dbReference>
<reference evidence="1 2" key="1">
    <citation type="submission" date="2018-06" db="EMBL/GenBank/DDBJ databases">
        <authorList>
            <consortium name="Pathogen Informatics"/>
            <person name="Doyle S."/>
        </authorList>
    </citation>
    <scope>NUCLEOTIDE SEQUENCE [LARGE SCALE GENOMIC DNA]</scope>
    <source>
        <strain evidence="1 2">NCTC11165</strain>
    </source>
</reference>
<dbReference type="AlphaFoldDB" id="A0A2X1APJ2"/>
<protein>
    <recommendedName>
        <fullName evidence="3">Transcriptional coactivator p15 (PC4) C-terminal domain-containing protein</fullName>
    </recommendedName>
</protein>
<gene>
    <name evidence="1" type="ORF">NCTC11165_02959</name>
</gene>
<proteinExistence type="predicted"/>
<name>A0A2X1APJ2_BREDI</name>
<accession>A0A2X1APJ2</accession>
<dbReference type="RefSeq" id="WP_128116370.1">
    <property type="nucleotide sequence ID" value="NZ_UAQM01000048.1"/>
</dbReference>
<evidence type="ECO:0000313" key="1">
    <source>
        <dbReference type="EMBL" id="SPU46618.1"/>
    </source>
</evidence>
<evidence type="ECO:0000313" key="2">
    <source>
        <dbReference type="Proteomes" id="UP000250358"/>
    </source>
</evidence>
<organism evidence="1 2">
    <name type="scientific">Brevundimonas diminuta</name>
    <name type="common">Pseudomonas diminuta</name>
    <dbReference type="NCBI Taxonomy" id="293"/>
    <lineage>
        <taxon>Bacteria</taxon>
        <taxon>Pseudomonadati</taxon>
        <taxon>Pseudomonadota</taxon>
        <taxon>Alphaproteobacteria</taxon>
        <taxon>Caulobacterales</taxon>
        <taxon>Caulobacteraceae</taxon>
        <taxon>Brevundimonas</taxon>
    </lineage>
</organism>
<evidence type="ECO:0008006" key="3">
    <source>
        <dbReference type="Google" id="ProtNLM"/>
    </source>
</evidence>